<name>A0A3Q2TZJ9_FUNHE</name>
<feature type="compositionally biased region" description="Polar residues" evidence="7">
    <location>
        <begin position="309"/>
        <end position="320"/>
    </location>
</feature>
<feature type="compositionally biased region" description="Polar residues" evidence="7">
    <location>
        <begin position="55"/>
        <end position="66"/>
    </location>
</feature>
<feature type="region of interest" description="Disordered" evidence="7">
    <location>
        <begin position="416"/>
        <end position="446"/>
    </location>
</feature>
<dbReference type="PROSITE" id="PS50103">
    <property type="entry name" value="ZF_C3H1"/>
    <property type="match status" value="3"/>
</dbReference>
<dbReference type="GeneTree" id="ENSGT00940000157396"/>
<protein>
    <submittedName>
        <fullName evidence="9">Uncharacterized LOC105940176</fullName>
    </submittedName>
</protein>
<feature type="region of interest" description="Disordered" evidence="7">
    <location>
        <begin position="338"/>
        <end position="366"/>
    </location>
</feature>
<dbReference type="SMART" id="SM00356">
    <property type="entry name" value="ZnF_C3H1"/>
    <property type="match status" value="3"/>
</dbReference>
<feature type="zinc finger region" description="C3H1-type" evidence="6">
    <location>
        <begin position="148"/>
        <end position="170"/>
    </location>
</feature>
<keyword evidence="5 6" id="KW-0862">Zinc</keyword>
<dbReference type="GO" id="GO:0045892">
    <property type="term" value="P:negative regulation of DNA-templated transcription"/>
    <property type="evidence" value="ECO:0007669"/>
    <property type="project" value="InterPro"/>
</dbReference>
<dbReference type="InterPro" id="IPR054361">
    <property type="entry name" value="Znf-CCCH_ZC3H4/6/8"/>
</dbReference>
<evidence type="ECO:0000256" key="3">
    <source>
        <dbReference type="ARBA" id="ARBA00022737"/>
    </source>
</evidence>
<dbReference type="Ensembl" id="ENSFHET00000012699.1">
    <property type="protein sequence ID" value="ENSFHEP00000022505.1"/>
    <property type="gene ID" value="ENSFHEG00000002935.1"/>
</dbReference>
<feature type="domain" description="C3H1-type" evidence="8">
    <location>
        <begin position="201"/>
        <end position="224"/>
    </location>
</feature>
<feature type="compositionally biased region" description="Polar residues" evidence="7">
    <location>
        <begin position="608"/>
        <end position="617"/>
    </location>
</feature>
<feature type="zinc finger region" description="C3H1-type" evidence="6">
    <location>
        <begin position="201"/>
        <end position="224"/>
    </location>
</feature>
<feature type="region of interest" description="Disordered" evidence="7">
    <location>
        <begin position="13"/>
        <end position="127"/>
    </location>
</feature>
<evidence type="ECO:0000256" key="1">
    <source>
        <dbReference type="ARBA" id="ARBA00022553"/>
    </source>
</evidence>
<evidence type="ECO:0000256" key="5">
    <source>
        <dbReference type="ARBA" id="ARBA00022833"/>
    </source>
</evidence>
<feature type="compositionally biased region" description="Polar residues" evidence="7">
    <location>
        <begin position="338"/>
        <end position="355"/>
    </location>
</feature>
<feature type="domain" description="C3H1-type" evidence="8">
    <location>
        <begin position="148"/>
        <end position="170"/>
    </location>
</feature>
<evidence type="ECO:0000256" key="4">
    <source>
        <dbReference type="ARBA" id="ARBA00022771"/>
    </source>
</evidence>
<keyword evidence="4 6" id="KW-0863">Zinc-finger</keyword>
<dbReference type="GO" id="GO:0008270">
    <property type="term" value="F:zinc ion binding"/>
    <property type="evidence" value="ECO:0007669"/>
    <property type="project" value="UniProtKB-KW"/>
</dbReference>
<dbReference type="InterPro" id="IPR045124">
    <property type="entry name" value="Su(sable)-like"/>
</dbReference>
<feature type="compositionally biased region" description="Low complexity" evidence="7">
    <location>
        <begin position="717"/>
        <end position="727"/>
    </location>
</feature>
<dbReference type="GO" id="GO:0005634">
    <property type="term" value="C:nucleus"/>
    <property type="evidence" value="ECO:0007669"/>
    <property type="project" value="TreeGrafter"/>
</dbReference>
<dbReference type="STRING" id="8078.ENSFHEP00000022505"/>
<dbReference type="GO" id="GO:0003723">
    <property type="term" value="F:RNA binding"/>
    <property type="evidence" value="ECO:0007669"/>
    <property type="project" value="InterPro"/>
</dbReference>
<reference evidence="9" key="2">
    <citation type="submission" date="2025-09" db="UniProtKB">
        <authorList>
            <consortium name="Ensembl"/>
        </authorList>
    </citation>
    <scope>IDENTIFICATION</scope>
</reference>
<dbReference type="Pfam" id="PF22623">
    <property type="entry name" value="zf-CCCH_9"/>
    <property type="match status" value="1"/>
</dbReference>
<feature type="region of interest" description="Disordered" evidence="7">
    <location>
        <begin position="462"/>
        <end position="554"/>
    </location>
</feature>
<evidence type="ECO:0000313" key="10">
    <source>
        <dbReference type="Proteomes" id="UP000265000"/>
    </source>
</evidence>
<keyword evidence="2 6" id="KW-0479">Metal-binding</keyword>
<sequence length="789" mass="86537">MAFTNLFSGLSAMGEGARSASGSYATSSNRLESDPRGKRKTQGEQRGSSNKRRNQFQTKDGFTSRSKPCRKQGAGNMHSSMGQKYNSRYDSRQSGRGQNHRAADNRNVRKELHQSSKKRKNYQQQERPVFMTQEFKDQNGLLVDGRLLCRHYLFGKCIKEENCQLEHVQGYNGILKKACKFYVQGFCMKGERCPYMHQSFPCKFFHTKGKCLQEGNCRFSHEPLNDVTEKLLEEVLKHEECLLELAEKNKEESSEQQASAEETKPAEENQNPDFLTQPLRPRFYNSADPEKEAHENPDVPEQRGLDGDQPQSSSLNTQNHPEPVCYSVEALLGPQLPRTFSSFSKAPVGQDSTSVPDPRPASDVAYTNQSYVPYSVEAVLSSYRSADISSSGQTSDPPSERTVFYAPLVISEGIKAPPFRKKKPPPNLSIVERGSQEPMPKSLTSREVKNGLFSDSAAVLCHPSEEESEGQKTCTKQESAYLPEKSASSRSREAKHSLPGIKRRQVSAGYEGPPKRPTQLKPNVSEGRVAVPVEAGTTWDKRGDQVPEVLPNGKKKHLNVQAATLEHLSSIGSQKPCRETASLGHLPAGLDKTQKRPFSCLFAAPLTDSVTPGSDSFTAAMKPQGSEDVPAPSLSFSRLFASPLISDPRRSETRAAGAAAAPPCKQQPAENAASNSKPRDSDQRLFPSQVRASHCRRTSCEPPQGCSTEKDARKQPSASAGSAVSGSPRDPSSSRTNGRPPDVSSPRDASAPSVLKSLFVQLGPYREDAEQPGPGQSTDQSGTPVLISY</sequence>
<reference evidence="9" key="1">
    <citation type="submission" date="2025-08" db="UniProtKB">
        <authorList>
            <consortium name="Ensembl"/>
        </authorList>
    </citation>
    <scope>IDENTIFICATION</scope>
</reference>
<keyword evidence="1" id="KW-0597">Phosphoprotein</keyword>
<feature type="region of interest" description="Disordered" evidence="7">
    <location>
        <begin position="248"/>
        <end position="321"/>
    </location>
</feature>
<evidence type="ECO:0000256" key="2">
    <source>
        <dbReference type="ARBA" id="ARBA00022723"/>
    </source>
</evidence>
<feature type="compositionally biased region" description="Polar residues" evidence="7">
    <location>
        <begin position="774"/>
        <end position="783"/>
    </location>
</feature>
<dbReference type="Gene3D" id="4.10.1000.10">
    <property type="entry name" value="Zinc finger, CCCH-type"/>
    <property type="match status" value="1"/>
</dbReference>
<evidence type="ECO:0000256" key="6">
    <source>
        <dbReference type="PROSITE-ProRule" id="PRU00723"/>
    </source>
</evidence>
<dbReference type="InterPro" id="IPR000571">
    <property type="entry name" value="Znf_CCCH"/>
</dbReference>
<keyword evidence="10" id="KW-1185">Reference proteome</keyword>
<evidence type="ECO:0000256" key="7">
    <source>
        <dbReference type="SAM" id="MobiDB-lite"/>
    </source>
</evidence>
<evidence type="ECO:0000259" key="8">
    <source>
        <dbReference type="PROSITE" id="PS50103"/>
    </source>
</evidence>
<dbReference type="AlphaFoldDB" id="A0A3Q2TZJ9"/>
<feature type="compositionally biased region" description="Polar residues" evidence="7">
    <location>
        <begin position="77"/>
        <end position="86"/>
    </location>
</feature>
<feature type="region of interest" description="Disordered" evidence="7">
    <location>
        <begin position="605"/>
        <end position="789"/>
    </location>
</feature>
<accession>A0A3Q2TZJ9</accession>
<dbReference type="SUPFAM" id="SSF90229">
    <property type="entry name" value="CCCH zinc finger"/>
    <property type="match status" value="2"/>
</dbReference>
<organism evidence="9 10">
    <name type="scientific">Fundulus heteroclitus</name>
    <name type="common">Killifish</name>
    <name type="synonym">Mummichog</name>
    <dbReference type="NCBI Taxonomy" id="8078"/>
    <lineage>
        <taxon>Eukaryota</taxon>
        <taxon>Metazoa</taxon>
        <taxon>Chordata</taxon>
        <taxon>Craniata</taxon>
        <taxon>Vertebrata</taxon>
        <taxon>Euteleostomi</taxon>
        <taxon>Actinopterygii</taxon>
        <taxon>Neopterygii</taxon>
        <taxon>Teleostei</taxon>
        <taxon>Neoteleostei</taxon>
        <taxon>Acanthomorphata</taxon>
        <taxon>Ovalentaria</taxon>
        <taxon>Atherinomorphae</taxon>
        <taxon>Cyprinodontiformes</taxon>
        <taxon>Fundulidae</taxon>
        <taxon>Fundulus</taxon>
    </lineage>
</organism>
<feature type="compositionally biased region" description="Basic and acidic residues" evidence="7">
    <location>
        <begin position="288"/>
        <end position="306"/>
    </location>
</feature>
<dbReference type="Proteomes" id="UP000265000">
    <property type="component" value="Unplaced"/>
</dbReference>
<feature type="compositionally biased region" description="Basic and acidic residues" evidence="7">
    <location>
        <begin position="101"/>
        <end position="114"/>
    </location>
</feature>
<dbReference type="PANTHER" id="PTHR13119">
    <property type="entry name" value="ZINC FINGER CCCH DOMAIN-CONTAINING PROTEI"/>
    <property type="match status" value="1"/>
</dbReference>
<keyword evidence="3" id="KW-0677">Repeat</keyword>
<dbReference type="PANTHER" id="PTHR13119:SF12">
    <property type="entry name" value="PROTEIN SUPPRESSOR OF SABLE"/>
    <property type="match status" value="1"/>
</dbReference>
<proteinExistence type="predicted"/>
<feature type="zinc finger region" description="C3H1-type" evidence="6">
    <location>
        <begin position="173"/>
        <end position="200"/>
    </location>
</feature>
<feature type="domain" description="C3H1-type" evidence="8">
    <location>
        <begin position="173"/>
        <end position="200"/>
    </location>
</feature>
<evidence type="ECO:0000313" key="9">
    <source>
        <dbReference type="Ensembl" id="ENSFHEP00000022505.1"/>
    </source>
</evidence>
<feature type="compositionally biased region" description="Polar residues" evidence="7">
    <location>
        <begin position="20"/>
        <end position="30"/>
    </location>
</feature>
<dbReference type="InterPro" id="IPR036855">
    <property type="entry name" value="Znf_CCCH_sf"/>
</dbReference>